<dbReference type="InterPro" id="IPR001005">
    <property type="entry name" value="SANT/Myb"/>
</dbReference>
<proteinExistence type="predicted"/>
<reference evidence="9" key="1">
    <citation type="submission" date="2018-08" db="EMBL/GenBank/DDBJ databases">
        <authorList>
            <person name="Rossello M."/>
        </authorList>
    </citation>
    <scope>NUCLEOTIDE SEQUENCE [LARGE SCALE GENOMIC DNA]</scope>
    <source>
        <strain evidence="9">cv. Chinese Spring</strain>
    </source>
</reference>
<dbReference type="SMR" id="A0A3B6CCI0"/>
<dbReference type="FunFam" id="1.10.10.60:FF:000001">
    <property type="entry name" value="MYB-related transcription factor"/>
    <property type="match status" value="1"/>
</dbReference>
<dbReference type="PANTHER" id="PTHR10641:SF985">
    <property type="entry name" value="GENOME ASSEMBLY, CHROMOSOME: II"/>
    <property type="match status" value="1"/>
</dbReference>
<dbReference type="GO" id="GO:0051707">
    <property type="term" value="P:response to other organism"/>
    <property type="evidence" value="ECO:0007669"/>
    <property type="project" value="UniProtKB-ARBA"/>
</dbReference>
<dbReference type="InterPro" id="IPR015495">
    <property type="entry name" value="Myb_TF_plants"/>
</dbReference>
<dbReference type="Proteomes" id="UP000019116">
    <property type="component" value="Chromosome 2B"/>
</dbReference>
<evidence type="ECO:0000256" key="4">
    <source>
        <dbReference type="ARBA" id="ARBA00023125"/>
    </source>
</evidence>
<dbReference type="Gramene" id="TraesKAR2B01G0442700.1">
    <property type="protein sequence ID" value="cds.TraesKAR2B01G0442700.1"/>
    <property type="gene ID" value="TraesKAR2B01G0442700"/>
</dbReference>
<evidence type="ECO:0000313" key="10">
    <source>
        <dbReference type="Proteomes" id="UP000019116"/>
    </source>
</evidence>
<evidence type="ECO:0000256" key="2">
    <source>
        <dbReference type="ARBA" id="ARBA00022737"/>
    </source>
</evidence>
<gene>
    <name evidence="9" type="primary">LOC123042001</name>
</gene>
<name>A0A3B6CCI0_WHEAT</name>
<accession>A0A3B6CCI0</accession>
<dbReference type="Gramene" id="TraesNOR2B03G01035720.1">
    <property type="protein sequence ID" value="TraesNOR2B03G01035720.1"/>
    <property type="gene ID" value="TraesNOR2B03G01035720"/>
</dbReference>
<dbReference type="Gramene" id="TraesJUL2B03G01028290.1">
    <property type="protein sequence ID" value="TraesJUL2B03G01028290.1"/>
    <property type="gene ID" value="TraesJUL2B03G01028290"/>
</dbReference>
<evidence type="ECO:0000256" key="3">
    <source>
        <dbReference type="ARBA" id="ARBA00023015"/>
    </source>
</evidence>
<dbReference type="InterPro" id="IPR009057">
    <property type="entry name" value="Homeodomain-like_sf"/>
</dbReference>
<dbReference type="GO" id="GO:0005634">
    <property type="term" value="C:nucleus"/>
    <property type="evidence" value="ECO:0007669"/>
    <property type="project" value="UniProtKB-SubCell"/>
</dbReference>
<dbReference type="SMART" id="SM00717">
    <property type="entry name" value="SANT"/>
    <property type="match status" value="2"/>
</dbReference>
<dbReference type="GO" id="GO:0000976">
    <property type="term" value="F:transcription cis-regulatory region binding"/>
    <property type="evidence" value="ECO:0007669"/>
    <property type="project" value="UniProtKB-ARBA"/>
</dbReference>
<dbReference type="Gramene" id="TraesPARA_EIv1.0_0506580.1">
    <property type="protein sequence ID" value="TraesPARA_EIv1.0_0506580.1.CDS"/>
    <property type="gene ID" value="TraesPARA_EIv1.0_0506580"/>
</dbReference>
<dbReference type="AlphaFoldDB" id="A0A3B6CCI0"/>
<dbReference type="PROSITE" id="PS50090">
    <property type="entry name" value="MYB_LIKE"/>
    <property type="match status" value="2"/>
</dbReference>
<keyword evidence="4" id="KW-0238">DNA-binding</keyword>
<dbReference type="Gramene" id="TraesMAC2B03G01018970.1">
    <property type="protein sequence ID" value="TraesMAC2B03G01018970.1"/>
    <property type="gene ID" value="TraesMAC2B03G01018970"/>
</dbReference>
<feature type="domain" description="Myb-like" evidence="7">
    <location>
        <begin position="10"/>
        <end position="64"/>
    </location>
</feature>
<keyword evidence="6" id="KW-0539">Nucleus</keyword>
<dbReference type="Gramene" id="TraesSYM2B03G01036160.1">
    <property type="protein sequence ID" value="TraesSYM2B03G01036160.1"/>
    <property type="gene ID" value="TraesSYM2B03G01036160"/>
</dbReference>
<dbReference type="EnsemblPlants" id="TraesCS2B02G468000.2">
    <property type="protein sequence ID" value="TraesCS2B02G468000.2"/>
    <property type="gene ID" value="TraesCS2B02G468000"/>
</dbReference>
<evidence type="ECO:0000256" key="6">
    <source>
        <dbReference type="ARBA" id="ARBA00023242"/>
    </source>
</evidence>
<protein>
    <submittedName>
        <fullName evidence="9">Uncharacterized protein</fullName>
    </submittedName>
</protein>
<comment type="subcellular location">
    <subcellularLocation>
        <location evidence="1">Nucleus</location>
    </subcellularLocation>
</comment>
<feature type="domain" description="HTH myb-type" evidence="8">
    <location>
        <begin position="65"/>
        <end position="119"/>
    </location>
</feature>
<feature type="domain" description="HTH myb-type" evidence="8">
    <location>
        <begin position="10"/>
        <end position="64"/>
    </location>
</feature>
<evidence type="ECO:0000313" key="9">
    <source>
        <dbReference type="EnsemblPlants" id="TraesCS2B02G468000.2"/>
    </source>
</evidence>
<sequence length="323" mass="35214">MGRSPCCCHDAGVKKGPWTEEEDKTLVEHIQKRGGNVGSWRGLPKAAGLNRCGKSCRLRWTNYLRPDIKRGNFSDDEERLIITLHAGLGNRWATIATHLEGRTDNEIKNYWNTHIRKKLLRMGIDPATHQQLPPDHHLDGASASLLPEALLWAAAAASIGGLDTGALRQAQLLQQLLQTIGSNNDATNLIANLAAANSVLNASSSIVPSHLLQDQLNMLSGANCMQPAYLCNTSNFAEQDVVQRQLINDMSPGTSSFAAAEPADHLCNTTAAFASHDVAPAVDMLPVQEFAGSMEPMELQLPNLCSLESDSFWKELLDDGYRL</sequence>
<dbReference type="Pfam" id="PF00249">
    <property type="entry name" value="Myb_DNA-binding"/>
    <property type="match status" value="2"/>
</dbReference>
<organism evidence="9">
    <name type="scientific">Triticum aestivum</name>
    <name type="common">Wheat</name>
    <dbReference type="NCBI Taxonomy" id="4565"/>
    <lineage>
        <taxon>Eukaryota</taxon>
        <taxon>Viridiplantae</taxon>
        <taxon>Streptophyta</taxon>
        <taxon>Embryophyta</taxon>
        <taxon>Tracheophyta</taxon>
        <taxon>Spermatophyta</taxon>
        <taxon>Magnoliopsida</taxon>
        <taxon>Liliopsida</taxon>
        <taxon>Poales</taxon>
        <taxon>Poaceae</taxon>
        <taxon>BOP clade</taxon>
        <taxon>Pooideae</taxon>
        <taxon>Triticodae</taxon>
        <taxon>Triticeae</taxon>
        <taxon>Triticinae</taxon>
        <taxon>Triticum</taxon>
    </lineage>
</organism>
<dbReference type="Gramene" id="TraesSTA2B03G01016520.1">
    <property type="protein sequence ID" value="TraesSTA2B03G01016520.1"/>
    <property type="gene ID" value="TraesSTA2B03G01016520"/>
</dbReference>
<evidence type="ECO:0000259" key="8">
    <source>
        <dbReference type="PROSITE" id="PS51294"/>
    </source>
</evidence>
<dbReference type="InterPro" id="IPR017930">
    <property type="entry name" value="Myb_dom"/>
</dbReference>
<dbReference type="STRING" id="4565.A0A3B6CCI0"/>
<dbReference type="Gramene" id="TraesLDM2B03G01022200.1">
    <property type="protein sequence ID" value="TraesLDM2B03G01022200.1"/>
    <property type="gene ID" value="TraesLDM2B03G01022200"/>
</dbReference>
<feature type="domain" description="Myb-like" evidence="7">
    <location>
        <begin position="65"/>
        <end position="115"/>
    </location>
</feature>
<keyword evidence="5" id="KW-0804">Transcription</keyword>
<dbReference type="Gramene" id="TraesCS2B02G468000.2">
    <property type="protein sequence ID" value="TraesCS2B02G468000.2"/>
    <property type="gene ID" value="TraesCS2B02G468000"/>
</dbReference>
<dbReference type="CDD" id="cd00167">
    <property type="entry name" value="SANT"/>
    <property type="match status" value="2"/>
</dbReference>
<dbReference type="Gene3D" id="1.10.10.60">
    <property type="entry name" value="Homeodomain-like"/>
    <property type="match status" value="2"/>
</dbReference>
<keyword evidence="10" id="KW-1185">Reference proteome</keyword>
<dbReference type="Gramene" id="TraesJAG2B03G01021020.1">
    <property type="protein sequence ID" value="TraesJAG2B03G01021020.1"/>
    <property type="gene ID" value="TraesJAG2B03G01021020"/>
</dbReference>
<dbReference type="FunFam" id="1.10.10.60:FF:000394">
    <property type="entry name" value="MYB transcription factor"/>
    <property type="match status" value="1"/>
</dbReference>
<keyword evidence="3" id="KW-0805">Transcription regulation</keyword>
<dbReference type="Gramene" id="TraesCS2B03G1184400.2">
    <property type="protein sequence ID" value="TraesCS2B03G1184400.2.CDS"/>
    <property type="gene ID" value="TraesCS2B03G1184400"/>
</dbReference>
<dbReference type="GO" id="GO:0080090">
    <property type="term" value="P:regulation of primary metabolic process"/>
    <property type="evidence" value="ECO:0007669"/>
    <property type="project" value="UniProtKB-ARBA"/>
</dbReference>
<dbReference type="PROSITE" id="PS51294">
    <property type="entry name" value="HTH_MYB"/>
    <property type="match status" value="2"/>
</dbReference>
<dbReference type="OrthoDB" id="2143914at2759"/>
<dbReference type="Gramene" id="TraesARI2B03G01036690.1">
    <property type="protein sequence ID" value="TraesARI2B03G01036690.1"/>
    <property type="gene ID" value="TraesARI2B03G01036690"/>
</dbReference>
<evidence type="ECO:0000259" key="7">
    <source>
        <dbReference type="PROSITE" id="PS50090"/>
    </source>
</evidence>
<evidence type="ECO:0000256" key="5">
    <source>
        <dbReference type="ARBA" id="ARBA00023163"/>
    </source>
</evidence>
<dbReference type="GeneID" id="123042001"/>
<reference evidence="9" key="2">
    <citation type="submission" date="2018-10" db="UniProtKB">
        <authorList>
            <consortium name="EnsemblPlants"/>
        </authorList>
    </citation>
    <scope>IDENTIFICATION</scope>
</reference>
<dbReference type="RefSeq" id="XP_044320468.1">
    <property type="nucleotide sequence ID" value="XM_044464533.1"/>
</dbReference>
<evidence type="ECO:0000256" key="1">
    <source>
        <dbReference type="ARBA" id="ARBA00004123"/>
    </source>
</evidence>
<dbReference type="PANTHER" id="PTHR10641">
    <property type="entry name" value="MYB FAMILY TRANSCRIPTION FACTOR"/>
    <property type="match status" value="1"/>
</dbReference>
<keyword evidence="2" id="KW-0677">Repeat</keyword>
<dbReference type="SUPFAM" id="SSF46689">
    <property type="entry name" value="Homeodomain-like"/>
    <property type="match status" value="1"/>
</dbReference>